<dbReference type="InterPro" id="IPR010987">
    <property type="entry name" value="Glutathione-S-Trfase_C-like"/>
</dbReference>
<dbReference type="PANTHER" id="PTHR11571:SF224">
    <property type="entry name" value="HEMATOPOIETIC PROSTAGLANDIN D SYNTHASE"/>
    <property type="match status" value="1"/>
</dbReference>
<evidence type="ECO:0000313" key="7">
    <source>
        <dbReference type="EMBL" id="AVC68799.1"/>
    </source>
</evidence>
<dbReference type="InterPro" id="IPR036282">
    <property type="entry name" value="Glutathione-S-Trfase_C_sf"/>
</dbReference>
<evidence type="ECO:0000256" key="3">
    <source>
        <dbReference type="ARBA" id="ARBA00038317"/>
    </source>
</evidence>
<dbReference type="Gene3D" id="1.20.1050.10">
    <property type="match status" value="1"/>
</dbReference>
<evidence type="ECO:0000256" key="2">
    <source>
        <dbReference type="ARBA" id="ARBA00022679"/>
    </source>
</evidence>
<accession>A0A2L1DGA9</accession>
<dbReference type="CDD" id="cd03192">
    <property type="entry name" value="GST_C_Sigma_like"/>
    <property type="match status" value="1"/>
</dbReference>
<evidence type="ECO:0000259" key="5">
    <source>
        <dbReference type="PROSITE" id="PS50404"/>
    </source>
</evidence>
<dbReference type="Pfam" id="PF02798">
    <property type="entry name" value="GST_N"/>
    <property type="match status" value="1"/>
</dbReference>
<comment type="catalytic activity">
    <reaction evidence="4">
        <text>RX + glutathione = an S-substituted glutathione + a halide anion + H(+)</text>
        <dbReference type="Rhea" id="RHEA:16437"/>
        <dbReference type="ChEBI" id="CHEBI:15378"/>
        <dbReference type="ChEBI" id="CHEBI:16042"/>
        <dbReference type="ChEBI" id="CHEBI:17792"/>
        <dbReference type="ChEBI" id="CHEBI:57925"/>
        <dbReference type="ChEBI" id="CHEBI:90779"/>
        <dbReference type="EC" id="2.5.1.18"/>
    </reaction>
</comment>
<comment type="similarity">
    <text evidence="3">Belongs to the GST superfamily. Sigma family.</text>
</comment>
<dbReference type="SFLD" id="SFLDG01205">
    <property type="entry name" value="AMPS.1"/>
    <property type="match status" value="1"/>
</dbReference>
<dbReference type="CDD" id="cd03039">
    <property type="entry name" value="GST_N_Sigma_like"/>
    <property type="match status" value="1"/>
</dbReference>
<name>A0A2L1DGA9_9HEMI</name>
<feature type="domain" description="GST C-terminal" evidence="6">
    <location>
        <begin position="83"/>
        <end position="205"/>
    </location>
</feature>
<dbReference type="FunFam" id="1.20.1050.10:FF:000030">
    <property type="entry name" value="Glutathione S-transferase S1"/>
    <property type="match status" value="1"/>
</dbReference>
<keyword evidence="2 7" id="KW-0808">Transferase</keyword>
<dbReference type="PANTHER" id="PTHR11571">
    <property type="entry name" value="GLUTATHIONE S-TRANSFERASE"/>
    <property type="match status" value="1"/>
</dbReference>
<dbReference type="GO" id="GO:0006749">
    <property type="term" value="P:glutathione metabolic process"/>
    <property type="evidence" value="ECO:0007669"/>
    <property type="project" value="TreeGrafter"/>
</dbReference>
<dbReference type="PROSITE" id="PS50404">
    <property type="entry name" value="GST_NTER"/>
    <property type="match status" value="1"/>
</dbReference>
<dbReference type="SUPFAM" id="SSF52833">
    <property type="entry name" value="Thioredoxin-like"/>
    <property type="match status" value="1"/>
</dbReference>
<dbReference type="PROSITE" id="PS50405">
    <property type="entry name" value="GST_CTER"/>
    <property type="match status" value="1"/>
</dbReference>
<evidence type="ECO:0000256" key="1">
    <source>
        <dbReference type="ARBA" id="ARBA00012452"/>
    </source>
</evidence>
<dbReference type="FunFam" id="3.40.30.10:FF:000258">
    <property type="entry name" value="Glutathione S-transferase"/>
    <property type="match status" value="1"/>
</dbReference>
<dbReference type="AlphaFoldDB" id="A0A2L1DGA9"/>
<evidence type="ECO:0000259" key="6">
    <source>
        <dbReference type="PROSITE" id="PS50405"/>
    </source>
</evidence>
<dbReference type="InterPro" id="IPR036249">
    <property type="entry name" value="Thioredoxin-like_sf"/>
</dbReference>
<dbReference type="InterPro" id="IPR004045">
    <property type="entry name" value="Glutathione_S-Trfase_N"/>
</dbReference>
<dbReference type="Gene3D" id="3.40.30.10">
    <property type="entry name" value="Glutaredoxin"/>
    <property type="match status" value="1"/>
</dbReference>
<protein>
    <recommendedName>
        <fullName evidence="1">glutathione transferase</fullName>
        <ecNumber evidence="1">2.5.1.18</ecNumber>
    </recommendedName>
</protein>
<evidence type="ECO:0000256" key="4">
    <source>
        <dbReference type="ARBA" id="ARBA00047960"/>
    </source>
</evidence>
<feature type="domain" description="GST N-terminal" evidence="5">
    <location>
        <begin position="3"/>
        <end position="81"/>
    </location>
</feature>
<dbReference type="InterPro" id="IPR040079">
    <property type="entry name" value="Glutathione_S-Trfase"/>
</dbReference>
<proteinExistence type="evidence at transcript level"/>
<dbReference type="Pfam" id="PF14497">
    <property type="entry name" value="GST_C_3"/>
    <property type="match status" value="1"/>
</dbReference>
<sequence length="208" mass="23948">MPSKYKLTYFTLRGLAEPIRYILAYRNIEFEDIRLDLDTWNSSVKQTSPFGKIPILEIDGKKLTQSRAICRYLAKEAGLAGKDAWEDLQIDIIVDTIDDVRYAIVDYGYFSDEKSKAAKKGPLLNETIPFYFKKFDTIVSENKGHLANKKLTWADIYFVAISEHLSLMVEKDILESYPNLKALRKTVQAYPGIKKHIEKRPADINISF</sequence>
<dbReference type="InterPro" id="IPR050213">
    <property type="entry name" value="GST_superfamily"/>
</dbReference>
<organism evidence="7">
    <name type="scientific">Subpsaltria yangi</name>
    <dbReference type="NCBI Taxonomy" id="1195109"/>
    <lineage>
        <taxon>Eukaryota</taxon>
        <taxon>Metazoa</taxon>
        <taxon>Ecdysozoa</taxon>
        <taxon>Arthropoda</taxon>
        <taxon>Hexapoda</taxon>
        <taxon>Insecta</taxon>
        <taxon>Pterygota</taxon>
        <taxon>Neoptera</taxon>
        <taxon>Paraneoptera</taxon>
        <taxon>Hemiptera</taxon>
        <taxon>Auchenorrhyncha</taxon>
        <taxon>Cicadoidea</taxon>
        <taxon>Cicadidae</taxon>
        <taxon>Tibicininae</taxon>
        <taxon>Tibicinini</taxon>
        <taxon>Subpsaltria</taxon>
    </lineage>
</organism>
<dbReference type="SFLD" id="SFLDG00363">
    <property type="entry name" value="AMPS_(cytGST):_Alpha-__Mu-__Pi"/>
    <property type="match status" value="1"/>
</dbReference>
<dbReference type="SFLD" id="SFLDS00019">
    <property type="entry name" value="Glutathione_Transferase_(cytos"/>
    <property type="match status" value="1"/>
</dbReference>
<dbReference type="GO" id="GO:0004364">
    <property type="term" value="F:glutathione transferase activity"/>
    <property type="evidence" value="ECO:0007669"/>
    <property type="project" value="UniProtKB-EC"/>
</dbReference>
<dbReference type="SUPFAM" id="SSF47616">
    <property type="entry name" value="GST C-terminal domain-like"/>
    <property type="match status" value="1"/>
</dbReference>
<dbReference type="InterPro" id="IPR004046">
    <property type="entry name" value="GST_C"/>
</dbReference>
<dbReference type="EC" id="2.5.1.18" evidence="1"/>
<dbReference type="EMBL" id="KY773978">
    <property type="protein sequence ID" value="AVC68799.1"/>
    <property type="molecule type" value="mRNA"/>
</dbReference>
<reference evidence="7" key="1">
    <citation type="submission" date="2017-03" db="EMBL/GenBank/DDBJ databases">
        <title>Bioinformatics of Glutathione S-transferase Genes in Salivary Glands of Cicada Subpsaltria yangi feeding on the medicinal plant Ephedra lepidosperma.</title>
        <authorList>
            <person name="Qi M."/>
        </authorList>
    </citation>
    <scope>NUCLEOTIDE SEQUENCE</scope>
</reference>